<dbReference type="AlphaFoldDB" id="A0A371G391"/>
<dbReference type="EMBL" id="QJKJ01006885">
    <property type="protein sequence ID" value="RDX85036.1"/>
    <property type="molecule type" value="Genomic_DNA"/>
</dbReference>
<sequence length="77" mass="8934">MSLHGYRRNHSGHLVSIRGIEVDKEKFNFIKDFSKIALPLAKLLQKHVEFLFDQPCEDAFQELKKRLTSTPILQAPN</sequence>
<comment type="caution">
    <text evidence="1">The sequence shown here is derived from an EMBL/GenBank/DDBJ whole genome shotgun (WGS) entry which is preliminary data.</text>
</comment>
<evidence type="ECO:0000313" key="2">
    <source>
        <dbReference type="Proteomes" id="UP000257109"/>
    </source>
</evidence>
<name>A0A371G391_MUCPR</name>
<dbReference type="SUPFAM" id="SSF56672">
    <property type="entry name" value="DNA/RNA polymerases"/>
    <property type="match status" value="1"/>
</dbReference>
<dbReference type="Proteomes" id="UP000257109">
    <property type="component" value="Unassembled WGS sequence"/>
</dbReference>
<accession>A0A371G391</accession>
<protein>
    <submittedName>
        <fullName evidence="1">Uncharacterized protein</fullName>
    </submittedName>
</protein>
<dbReference type="Gene3D" id="3.30.70.270">
    <property type="match status" value="1"/>
</dbReference>
<evidence type="ECO:0000313" key="1">
    <source>
        <dbReference type="EMBL" id="RDX85036.1"/>
    </source>
</evidence>
<keyword evidence="2" id="KW-1185">Reference proteome</keyword>
<dbReference type="OrthoDB" id="1432176at2759"/>
<organism evidence="1 2">
    <name type="scientific">Mucuna pruriens</name>
    <name type="common">Velvet bean</name>
    <name type="synonym">Dolichos pruriens</name>
    <dbReference type="NCBI Taxonomy" id="157652"/>
    <lineage>
        <taxon>Eukaryota</taxon>
        <taxon>Viridiplantae</taxon>
        <taxon>Streptophyta</taxon>
        <taxon>Embryophyta</taxon>
        <taxon>Tracheophyta</taxon>
        <taxon>Spermatophyta</taxon>
        <taxon>Magnoliopsida</taxon>
        <taxon>eudicotyledons</taxon>
        <taxon>Gunneridae</taxon>
        <taxon>Pentapetalae</taxon>
        <taxon>rosids</taxon>
        <taxon>fabids</taxon>
        <taxon>Fabales</taxon>
        <taxon>Fabaceae</taxon>
        <taxon>Papilionoideae</taxon>
        <taxon>50 kb inversion clade</taxon>
        <taxon>NPAAA clade</taxon>
        <taxon>indigoferoid/millettioid clade</taxon>
        <taxon>Phaseoleae</taxon>
        <taxon>Mucuna</taxon>
    </lineage>
</organism>
<dbReference type="InterPro" id="IPR043128">
    <property type="entry name" value="Rev_trsase/Diguanyl_cyclase"/>
</dbReference>
<dbReference type="InterPro" id="IPR043502">
    <property type="entry name" value="DNA/RNA_pol_sf"/>
</dbReference>
<gene>
    <name evidence="1" type="ORF">CR513_33816</name>
</gene>
<proteinExistence type="predicted"/>
<reference evidence="1" key="1">
    <citation type="submission" date="2018-05" db="EMBL/GenBank/DDBJ databases">
        <title>Draft genome of Mucuna pruriens seed.</title>
        <authorList>
            <person name="Nnadi N.E."/>
            <person name="Vos R."/>
            <person name="Hasami M.H."/>
            <person name="Devisetty U.K."/>
            <person name="Aguiy J.C."/>
        </authorList>
    </citation>
    <scope>NUCLEOTIDE SEQUENCE [LARGE SCALE GENOMIC DNA]</scope>
    <source>
        <strain evidence="1">JCA_2017</strain>
    </source>
</reference>
<feature type="non-terminal residue" evidence="1">
    <location>
        <position position="1"/>
    </location>
</feature>